<dbReference type="KEGG" id="ttz:FHG85_13105"/>
<keyword evidence="2" id="KW-1185">Reference proteome</keyword>
<dbReference type="Proteomes" id="UP000500961">
    <property type="component" value="Chromosome"/>
</dbReference>
<evidence type="ECO:0000313" key="1">
    <source>
        <dbReference type="EMBL" id="QKG81166.1"/>
    </source>
</evidence>
<protein>
    <submittedName>
        <fullName evidence="1">Uncharacterized protein</fullName>
    </submittedName>
</protein>
<organism evidence="1 2">
    <name type="scientific">Tenuifilum thalassicum</name>
    <dbReference type="NCBI Taxonomy" id="2590900"/>
    <lineage>
        <taxon>Bacteria</taxon>
        <taxon>Pseudomonadati</taxon>
        <taxon>Bacteroidota</taxon>
        <taxon>Bacteroidia</taxon>
        <taxon>Bacteroidales</taxon>
        <taxon>Tenuifilaceae</taxon>
        <taxon>Tenuifilum</taxon>
    </lineage>
</organism>
<dbReference type="RefSeq" id="WP_173076658.1">
    <property type="nucleotide sequence ID" value="NZ_CP041345.1"/>
</dbReference>
<sequence>MSFVFFLQCFASLGQTSLFDEETILEFEVIGNLKSLFNDVNPNKAKYHKIFLFYIDGDSSITVNAKAKTRGLFRRSKQNCRIPPLALKVNEFENSIFPENIKIKLVNPCFIKNRYVQYVIKEYYAYRIYNILTEYSLRVRLCRIIYIDRGGNHSNFETYGILIEPVKLFAKRTRTKEIETQGIIQNATYRPVLDRMTMFQYLIGNTDWSVPKLHNIKLFYSDSLASLIPVPYDFDFCGFVNPPYTKPPEIIPIKHVTDRYYRGNCRERFELDLTINFFLEKEDQIFKMLKNDTLLTERNKKSMIDYISMFYETLKDEKLLTKEIVKNCRDE</sequence>
<reference evidence="1 2" key="1">
    <citation type="submission" date="2019-07" db="EMBL/GenBank/DDBJ databases">
        <title>Thalassofilum flectens gen. nov., sp. nov., a novel moderate thermophilic anaerobe from a shallow sea hot spring in Kunashir Island (Russia), representing a new family in the order Bacteroidales, and proposal of Thalassofilacea fam. nov.</title>
        <authorList>
            <person name="Kochetkova T.V."/>
            <person name="Podosokorskaya O.A."/>
            <person name="Novikov A."/>
            <person name="Elcheninov A.G."/>
            <person name="Toshchakov S.V."/>
            <person name="Kublanov I.V."/>
        </authorList>
    </citation>
    <scope>NUCLEOTIDE SEQUENCE [LARGE SCALE GENOMIC DNA]</scope>
    <source>
        <strain evidence="1 2">38-H</strain>
    </source>
</reference>
<accession>A0A7D4CIG3</accession>
<dbReference type="AlphaFoldDB" id="A0A7D4CIG3"/>
<proteinExistence type="predicted"/>
<gene>
    <name evidence="1" type="ORF">FHG85_13105</name>
</gene>
<dbReference type="EMBL" id="CP041345">
    <property type="protein sequence ID" value="QKG81166.1"/>
    <property type="molecule type" value="Genomic_DNA"/>
</dbReference>
<name>A0A7D4CIG3_9BACT</name>
<evidence type="ECO:0000313" key="2">
    <source>
        <dbReference type="Proteomes" id="UP000500961"/>
    </source>
</evidence>